<dbReference type="EMBL" id="GG745352">
    <property type="protein sequence ID" value="KNE67258.1"/>
    <property type="molecule type" value="Genomic_DNA"/>
</dbReference>
<accession>A0A0L0SXG8</accession>
<reference evidence="1 2" key="1">
    <citation type="submission" date="2009-11" db="EMBL/GenBank/DDBJ databases">
        <title>Annotation of Allomyces macrogynus ATCC 38327.</title>
        <authorList>
            <consortium name="The Broad Institute Genome Sequencing Platform"/>
            <person name="Russ C."/>
            <person name="Cuomo C."/>
            <person name="Burger G."/>
            <person name="Gray M.W."/>
            <person name="Holland P.W.H."/>
            <person name="King N."/>
            <person name="Lang F.B.F."/>
            <person name="Roger A.J."/>
            <person name="Ruiz-Trillo I."/>
            <person name="Young S.K."/>
            <person name="Zeng Q."/>
            <person name="Gargeya S."/>
            <person name="Fitzgerald M."/>
            <person name="Haas B."/>
            <person name="Abouelleil A."/>
            <person name="Alvarado L."/>
            <person name="Arachchi H.M."/>
            <person name="Berlin A."/>
            <person name="Chapman S.B."/>
            <person name="Gearin G."/>
            <person name="Goldberg J."/>
            <person name="Griggs A."/>
            <person name="Gujja S."/>
            <person name="Hansen M."/>
            <person name="Heiman D."/>
            <person name="Howarth C."/>
            <person name="Larimer J."/>
            <person name="Lui A."/>
            <person name="MacDonald P.J.P."/>
            <person name="McCowen C."/>
            <person name="Montmayeur A."/>
            <person name="Murphy C."/>
            <person name="Neiman D."/>
            <person name="Pearson M."/>
            <person name="Priest M."/>
            <person name="Roberts A."/>
            <person name="Saif S."/>
            <person name="Shea T."/>
            <person name="Sisk P."/>
            <person name="Stolte C."/>
            <person name="Sykes S."/>
            <person name="Wortman J."/>
            <person name="Nusbaum C."/>
            <person name="Birren B."/>
        </authorList>
    </citation>
    <scope>NUCLEOTIDE SEQUENCE [LARGE SCALE GENOMIC DNA]</scope>
    <source>
        <strain evidence="1 2">ATCC 38327</strain>
    </source>
</reference>
<dbReference type="VEuPathDB" id="FungiDB:AMAG_19674"/>
<dbReference type="AlphaFoldDB" id="A0A0L0SXG8"/>
<gene>
    <name evidence="1" type="ORF">AMAG_19674</name>
</gene>
<name>A0A0L0SXG8_ALLM3</name>
<evidence type="ECO:0000313" key="1">
    <source>
        <dbReference type="EMBL" id="KNE67258.1"/>
    </source>
</evidence>
<sequence length="106" mass="12211">MKLPTDMHKLDLDGDVLGPNMVVALLERMPAQRLSWRRMKFAAYMPISRAASGAVQCLMDDENVRDWWWFVMDILKQDSGKDRSKEESCLVFPHLLIASESLSELK</sequence>
<evidence type="ECO:0000313" key="2">
    <source>
        <dbReference type="Proteomes" id="UP000054350"/>
    </source>
</evidence>
<keyword evidence="2" id="KW-1185">Reference proteome</keyword>
<proteinExistence type="predicted"/>
<reference evidence="2" key="2">
    <citation type="submission" date="2009-11" db="EMBL/GenBank/DDBJ databases">
        <title>The Genome Sequence of Allomyces macrogynus strain ATCC 38327.</title>
        <authorList>
            <consortium name="The Broad Institute Genome Sequencing Platform"/>
            <person name="Russ C."/>
            <person name="Cuomo C."/>
            <person name="Shea T."/>
            <person name="Young S.K."/>
            <person name="Zeng Q."/>
            <person name="Koehrsen M."/>
            <person name="Haas B."/>
            <person name="Borodovsky M."/>
            <person name="Guigo R."/>
            <person name="Alvarado L."/>
            <person name="Berlin A."/>
            <person name="Borenstein D."/>
            <person name="Chen Z."/>
            <person name="Engels R."/>
            <person name="Freedman E."/>
            <person name="Gellesch M."/>
            <person name="Goldberg J."/>
            <person name="Griggs A."/>
            <person name="Gujja S."/>
            <person name="Heiman D."/>
            <person name="Hepburn T."/>
            <person name="Howarth C."/>
            <person name="Jen D."/>
            <person name="Larson L."/>
            <person name="Lewis B."/>
            <person name="Mehta T."/>
            <person name="Park D."/>
            <person name="Pearson M."/>
            <person name="Roberts A."/>
            <person name="Saif S."/>
            <person name="Shenoy N."/>
            <person name="Sisk P."/>
            <person name="Stolte C."/>
            <person name="Sykes S."/>
            <person name="Walk T."/>
            <person name="White J."/>
            <person name="Yandava C."/>
            <person name="Burger G."/>
            <person name="Gray M.W."/>
            <person name="Holland P.W.H."/>
            <person name="King N."/>
            <person name="Lang F.B.F."/>
            <person name="Roger A.J."/>
            <person name="Ruiz-Trillo I."/>
            <person name="Lander E."/>
            <person name="Nusbaum C."/>
        </authorList>
    </citation>
    <scope>NUCLEOTIDE SEQUENCE [LARGE SCALE GENOMIC DNA]</scope>
    <source>
        <strain evidence="2">ATCC 38327</strain>
    </source>
</reference>
<protein>
    <submittedName>
        <fullName evidence="1">Uncharacterized protein</fullName>
    </submittedName>
</protein>
<organism evidence="1 2">
    <name type="scientific">Allomyces macrogynus (strain ATCC 38327)</name>
    <name type="common">Allomyces javanicus var. macrogynus</name>
    <dbReference type="NCBI Taxonomy" id="578462"/>
    <lineage>
        <taxon>Eukaryota</taxon>
        <taxon>Fungi</taxon>
        <taxon>Fungi incertae sedis</taxon>
        <taxon>Blastocladiomycota</taxon>
        <taxon>Blastocladiomycetes</taxon>
        <taxon>Blastocladiales</taxon>
        <taxon>Blastocladiaceae</taxon>
        <taxon>Allomyces</taxon>
    </lineage>
</organism>
<dbReference type="Proteomes" id="UP000054350">
    <property type="component" value="Unassembled WGS sequence"/>
</dbReference>